<dbReference type="Proteomes" id="UP000321638">
    <property type="component" value="Unassembled WGS sequence"/>
</dbReference>
<dbReference type="PIRSF" id="PIRSF035875">
    <property type="entry name" value="RNase_BN"/>
    <property type="match status" value="1"/>
</dbReference>
<evidence type="ECO:0000256" key="3">
    <source>
        <dbReference type="ARBA" id="ARBA00022692"/>
    </source>
</evidence>
<dbReference type="EMBL" id="VDUZ01000064">
    <property type="protein sequence ID" value="TXL70181.1"/>
    <property type="molecule type" value="Genomic_DNA"/>
</dbReference>
<reference evidence="7 8" key="1">
    <citation type="submission" date="2019-06" db="EMBL/GenBank/DDBJ databases">
        <title>New taxonomy in bacterial strain CC-CFT640, isolated from vineyard.</title>
        <authorList>
            <person name="Lin S.-Y."/>
            <person name="Tsai C.-F."/>
            <person name="Young C.-C."/>
        </authorList>
    </citation>
    <scope>NUCLEOTIDE SEQUENCE [LARGE SCALE GENOMIC DNA]</scope>
    <source>
        <strain evidence="7 8">CC-CFT640</strain>
    </source>
</reference>
<feature type="transmembrane region" description="Helical" evidence="6">
    <location>
        <begin position="24"/>
        <end position="47"/>
    </location>
</feature>
<dbReference type="OrthoDB" id="9797028at2"/>
<protein>
    <submittedName>
        <fullName evidence="7">YihY/virulence factor BrkB family protein</fullName>
    </submittedName>
</protein>
<dbReference type="AlphaFoldDB" id="A0A5C8PAB5"/>
<evidence type="ECO:0000313" key="7">
    <source>
        <dbReference type="EMBL" id="TXL70181.1"/>
    </source>
</evidence>
<organism evidence="7 8">
    <name type="scientific">Vineibacter terrae</name>
    <dbReference type="NCBI Taxonomy" id="2586908"/>
    <lineage>
        <taxon>Bacteria</taxon>
        <taxon>Pseudomonadati</taxon>
        <taxon>Pseudomonadota</taxon>
        <taxon>Alphaproteobacteria</taxon>
        <taxon>Hyphomicrobiales</taxon>
        <taxon>Vineibacter</taxon>
    </lineage>
</organism>
<evidence type="ECO:0000313" key="8">
    <source>
        <dbReference type="Proteomes" id="UP000321638"/>
    </source>
</evidence>
<keyword evidence="5 6" id="KW-0472">Membrane</keyword>
<evidence type="ECO:0000256" key="5">
    <source>
        <dbReference type="ARBA" id="ARBA00023136"/>
    </source>
</evidence>
<gene>
    <name evidence="7" type="ORF">FHP25_35710</name>
</gene>
<dbReference type="Pfam" id="PF03631">
    <property type="entry name" value="Virul_fac_BrkB"/>
    <property type="match status" value="1"/>
</dbReference>
<keyword evidence="4 6" id="KW-1133">Transmembrane helix</keyword>
<keyword evidence="8" id="KW-1185">Reference proteome</keyword>
<feature type="transmembrane region" description="Helical" evidence="6">
    <location>
        <begin position="138"/>
        <end position="164"/>
    </location>
</feature>
<comment type="subcellular location">
    <subcellularLocation>
        <location evidence="1">Cell membrane</location>
        <topology evidence="1">Multi-pass membrane protein</topology>
    </subcellularLocation>
</comment>
<dbReference type="PANTHER" id="PTHR30213">
    <property type="entry name" value="INNER MEMBRANE PROTEIN YHJD"/>
    <property type="match status" value="1"/>
</dbReference>
<feature type="transmembrane region" description="Helical" evidence="6">
    <location>
        <begin position="241"/>
        <end position="266"/>
    </location>
</feature>
<feature type="transmembrane region" description="Helical" evidence="6">
    <location>
        <begin position="176"/>
        <end position="199"/>
    </location>
</feature>
<proteinExistence type="predicted"/>
<keyword evidence="2" id="KW-1003">Cell membrane</keyword>
<dbReference type="RefSeq" id="WP_147851793.1">
    <property type="nucleotide sequence ID" value="NZ_VDUZ01000064.1"/>
</dbReference>
<evidence type="ECO:0000256" key="2">
    <source>
        <dbReference type="ARBA" id="ARBA00022475"/>
    </source>
</evidence>
<dbReference type="PANTHER" id="PTHR30213:SF1">
    <property type="entry name" value="INNER MEMBRANE PROTEIN YHJD"/>
    <property type="match status" value="1"/>
</dbReference>
<comment type="caution">
    <text evidence="7">The sequence shown here is derived from an EMBL/GenBank/DDBJ whole genome shotgun (WGS) entry which is preliminary data.</text>
</comment>
<dbReference type="InterPro" id="IPR017039">
    <property type="entry name" value="Virul_fac_BrkB"/>
</dbReference>
<feature type="transmembrane region" description="Helical" evidence="6">
    <location>
        <begin position="211"/>
        <end position="235"/>
    </location>
</feature>
<sequence>MLQTLKTIVVATWNGFFDNRLTSMAAAIAFYALFSVGPILLVAITIADPILGHMAAEEAIMSGLSEALGVENLEVIRRAVQEGLFRGGSTWTTIVSVGVILYSGTAIFVELDSAFDVIWGPGVGWRRHPVLAEIRSRLLALGLMAVIGVLFILVFTATATIAAYDGVLRRLPWLGQYLGSALSEGWSLGVTAGFFALIYKFLPDVPIPWRFALISGAVVAVLFLIGNSAIAWYFAHSVLASAFGAAGALAAVMVWVYYSAIIVLVAGQVGRATRDALEVRGAEGTEGEG</sequence>
<dbReference type="GO" id="GO:0005886">
    <property type="term" value="C:plasma membrane"/>
    <property type="evidence" value="ECO:0007669"/>
    <property type="project" value="UniProtKB-SubCell"/>
</dbReference>
<evidence type="ECO:0000256" key="6">
    <source>
        <dbReference type="SAM" id="Phobius"/>
    </source>
</evidence>
<evidence type="ECO:0000256" key="4">
    <source>
        <dbReference type="ARBA" id="ARBA00022989"/>
    </source>
</evidence>
<evidence type="ECO:0000256" key="1">
    <source>
        <dbReference type="ARBA" id="ARBA00004651"/>
    </source>
</evidence>
<accession>A0A5C8PAB5</accession>
<keyword evidence="3 6" id="KW-0812">Transmembrane</keyword>
<name>A0A5C8PAB5_9HYPH</name>